<dbReference type="RefSeq" id="WP_005657496.1">
    <property type="nucleotide sequence ID" value="NZ_AAZF01000005.1"/>
</dbReference>
<dbReference type="AlphaFoldDB" id="A0A0H3PDT2"/>
<gene>
    <name evidence="3" type="ORF">CGSHi3655_03451</name>
    <name evidence="2" type="ORF">KRLU3655_LOCUS1482</name>
</gene>
<evidence type="ECO:0000259" key="1">
    <source>
        <dbReference type="Pfam" id="PF14090"/>
    </source>
</evidence>
<name>A0A0H3PDT2_HAEI3</name>
<dbReference type="Proteomes" id="UP000837958">
    <property type="component" value="Chromosome"/>
</dbReference>
<dbReference type="EMBL" id="OV040719">
    <property type="protein sequence ID" value="CAH0451406.1"/>
    <property type="molecule type" value="Genomic_DNA"/>
</dbReference>
<evidence type="ECO:0000313" key="3">
    <source>
        <dbReference type="EMBL" id="EDJ92689.1"/>
    </source>
</evidence>
<dbReference type="Pfam" id="PF14090">
    <property type="entry name" value="HTH_39"/>
    <property type="match status" value="1"/>
</dbReference>
<reference evidence="5" key="2">
    <citation type="submission" date="2021-11" db="EMBL/GenBank/DDBJ databases">
        <authorList>
            <person name="Riesbeck K."/>
        </authorList>
    </citation>
    <scope>NUCLEOTIDE SEQUENCE [LARGE SCALE GENOMIC DNA]</scope>
</reference>
<evidence type="ECO:0000313" key="5">
    <source>
        <dbReference type="Proteomes" id="UP000837958"/>
    </source>
</evidence>
<dbReference type="Proteomes" id="UP000003185">
    <property type="component" value="Unassembled WGS sequence"/>
</dbReference>
<proteinExistence type="predicted"/>
<evidence type="ECO:0000313" key="2">
    <source>
        <dbReference type="EMBL" id="CAH0451406.1"/>
    </source>
</evidence>
<feature type="domain" description="Winged helix-turn-helix" evidence="1">
    <location>
        <begin position="26"/>
        <end position="75"/>
    </location>
</feature>
<protein>
    <submittedName>
        <fullName evidence="2">Transcriptional regulator</fullName>
    </submittedName>
</protein>
<accession>A0A0H3PDT2</accession>
<dbReference type="InterPro" id="IPR055245">
    <property type="entry name" value="HTH_proteobacteria"/>
</dbReference>
<dbReference type="EMBL" id="AAZF01000005">
    <property type="protein sequence ID" value="EDJ92689.1"/>
    <property type="molecule type" value="Genomic_DNA"/>
</dbReference>
<reference evidence="3 4" key="1">
    <citation type="journal article" date="2007" name="Genome Biol.">
        <title>Characterization and modeling of the Haemophilus influenzae core and supragenomes based on the complete genomic sequences of Rd and 12 clinical nontypeable strains.</title>
        <authorList>
            <person name="Hogg J.S."/>
            <person name="Hu F.Z."/>
            <person name="Janto B."/>
            <person name="Boissy R."/>
            <person name="Hayes J."/>
            <person name="Keefe R."/>
            <person name="Post J.C."/>
            <person name="Ehrlich G.D."/>
        </authorList>
    </citation>
    <scope>NUCLEOTIDE SEQUENCE [LARGE SCALE GENOMIC DNA]</scope>
    <source>
        <strain evidence="3">3655</strain>
        <strain evidence="4">NTHi 3655</strain>
    </source>
</reference>
<sequence length="90" mass="10634">MIISTTSTGEQRRFTIERLRERPHSTNELRQMGVYYPPARIKELRNQGYLIDTFYREETDNTGLTHRVGVYVLHENTVSQKRNETSIEGF</sequence>
<reference evidence="2" key="3">
    <citation type="submission" date="2024-01" db="EMBL/GenBank/DDBJ databases">
        <authorList>
            <person name="Riesbeck K."/>
        </authorList>
    </citation>
    <scope>NUCLEOTIDE SEQUENCE</scope>
    <source>
        <strain evidence="2">3655</strain>
    </source>
</reference>
<organism evidence="3 4">
    <name type="scientific">Haemophilus influenzae (strain NTHi 3655)</name>
    <dbReference type="NCBI Taxonomy" id="375177"/>
    <lineage>
        <taxon>Bacteria</taxon>
        <taxon>Pseudomonadati</taxon>
        <taxon>Pseudomonadota</taxon>
        <taxon>Gammaproteobacteria</taxon>
        <taxon>Pasteurellales</taxon>
        <taxon>Pasteurellaceae</taxon>
        <taxon>Haemophilus</taxon>
    </lineage>
</organism>
<evidence type="ECO:0000313" key="4">
    <source>
        <dbReference type="Proteomes" id="UP000003185"/>
    </source>
</evidence>